<dbReference type="InterPro" id="IPR017871">
    <property type="entry name" value="ABC_transporter-like_CS"/>
</dbReference>
<dbReference type="PANTHER" id="PTHR42798:SF7">
    <property type="entry name" value="ALPHA-D-RIBOSE 1-METHYLPHOSPHONATE 5-TRIPHOSPHATE SYNTHASE SUBUNIT PHNL"/>
    <property type="match status" value="1"/>
</dbReference>
<sequence length="245" mass="27361">MVNAIEVRNLTKEFEIDNNRKNCVLSNISFSVNYGELTSILGISGSGKTTLLKCISSLMKPLNGEVKINGRNPYELSNREVARLRRKEVSFIFQSYNLVPALPVFENIALPLRLANKKINKHKIEQTLKMLECDVDTESMVTNLSGGEKQKVAIARTILSDSPIIFADEPTGALDSESRLVVFDYLKKLSKEGKCILMVTHDIELASKTDRALILKNGQIYKDLSYPTSEQLLHALEIGNKDSSL</sequence>
<evidence type="ECO:0000256" key="1">
    <source>
        <dbReference type="ARBA" id="ARBA00005417"/>
    </source>
</evidence>
<organism evidence="6 7">
    <name type="scientific">Streptococcus equi subsp. equi</name>
    <dbReference type="NCBI Taxonomy" id="148942"/>
    <lineage>
        <taxon>Bacteria</taxon>
        <taxon>Bacillati</taxon>
        <taxon>Bacillota</taxon>
        <taxon>Bacilli</taxon>
        <taxon>Lactobacillales</taxon>
        <taxon>Streptococcaceae</taxon>
        <taxon>Streptococcus</taxon>
    </lineage>
</organism>
<accession>A0A380JS26</accession>
<dbReference type="InterPro" id="IPR003439">
    <property type="entry name" value="ABC_transporter-like_ATP-bd"/>
</dbReference>
<evidence type="ECO:0000313" key="6">
    <source>
        <dbReference type="EMBL" id="SUN47545.1"/>
    </source>
</evidence>
<name>A0A380JS26_9STRE</name>
<dbReference type="GO" id="GO:0005524">
    <property type="term" value="F:ATP binding"/>
    <property type="evidence" value="ECO:0007669"/>
    <property type="project" value="UniProtKB-KW"/>
</dbReference>
<reference evidence="6 7" key="1">
    <citation type="submission" date="2018-06" db="EMBL/GenBank/DDBJ databases">
        <authorList>
            <consortium name="Pathogen Informatics"/>
            <person name="Doyle S."/>
        </authorList>
    </citation>
    <scope>NUCLEOTIDE SEQUENCE [LARGE SCALE GENOMIC DNA]</scope>
    <source>
        <strain evidence="6 7">NCTC12092</strain>
    </source>
</reference>
<dbReference type="EMBL" id="UHFF01000002">
    <property type="protein sequence ID" value="SUN47545.1"/>
    <property type="molecule type" value="Genomic_DNA"/>
</dbReference>
<protein>
    <submittedName>
        <fullName evidence="6">ABC transporter</fullName>
        <ecNumber evidence="6">3.6.3.-</ecNumber>
    </submittedName>
</protein>
<evidence type="ECO:0000259" key="5">
    <source>
        <dbReference type="PROSITE" id="PS50893"/>
    </source>
</evidence>
<dbReference type="InterPro" id="IPR027417">
    <property type="entry name" value="P-loop_NTPase"/>
</dbReference>
<keyword evidence="4" id="KW-0067">ATP-binding</keyword>
<keyword evidence="6" id="KW-0378">Hydrolase</keyword>
<dbReference type="InterPro" id="IPR003593">
    <property type="entry name" value="AAA+_ATPase"/>
</dbReference>
<dbReference type="AlphaFoldDB" id="A0A380JS26"/>
<dbReference type="SMART" id="SM00382">
    <property type="entry name" value="AAA"/>
    <property type="match status" value="1"/>
</dbReference>
<feature type="domain" description="ABC transporter" evidence="5">
    <location>
        <begin position="5"/>
        <end position="242"/>
    </location>
</feature>
<evidence type="ECO:0000256" key="3">
    <source>
        <dbReference type="ARBA" id="ARBA00022741"/>
    </source>
</evidence>
<evidence type="ECO:0000313" key="7">
    <source>
        <dbReference type="Proteomes" id="UP000254461"/>
    </source>
</evidence>
<dbReference type="SUPFAM" id="SSF52540">
    <property type="entry name" value="P-loop containing nucleoside triphosphate hydrolases"/>
    <property type="match status" value="1"/>
</dbReference>
<dbReference type="Pfam" id="PF00005">
    <property type="entry name" value="ABC_tran"/>
    <property type="match status" value="1"/>
</dbReference>
<dbReference type="PANTHER" id="PTHR42798">
    <property type="entry name" value="LIPOPROTEIN-RELEASING SYSTEM ATP-BINDING PROTEIN LOLD"/>
    <property type="match status" value="1"/>
</dbReference>
<gene>
    <name evidence="6" type="primary">lolD_4</name>
    <name evidence="6" type="ORF">NCTC12092_01462</name>
</gene>
<dbReference type="Proteomes" id="UP000254461">
    <property type="component" value="Unassembled WGS sequence"/>
</dbReference>
<keyword evidence="2" id="KW-0813">Transport</keyword>
<dbReference type="EC" id="3.6.3.-" evidence="6"/>
<comment type="similarity">
    <text evidence="1">Belongs to the ABC transporter superfamily.</text>
</comment>
<dbReference type="InterPro" id="IPR017911">
    <property type="entry name" value="MacB-like_ATP-bd"/>
</dbReference>
<evidence type="ECO:0000256" key="2">
    <source>
        <dbReference type="ARBA" id="ARBA00022448"/>
    </source>
</evidence>
<dbReference type="PROSITE" id="PS00211">
    <property type="entry name" value="ABC_TRANSPORTER_1"/>
    <property type="match status" value="1"/>
</dbReference>
<dbReference type="RefSeq" id="WP_042670998.1">
    <property type="nucleotide sequence ID" value="NZ_UHFF01000002.1"/>
</dbReference>
<keyword evidence="3" id="KW-0547">Nucleotide-binding</keyword>
<dbReference type="Gene3D" id="3.40.50.300">
    <property type="entry name" value="P-loop containing nucleotide triphosphate hydrolases"/>
    <property type="match status" value="1"/>
</dbReference>
<dbReference type="PROSITE" id="PS50893">
    <property type="entry name" value="ABC_TRANSPORTER_2"/>
    <property type="match status" value="1"/>
</dbReference>
<proteinExistence type="inferred from homology"/>
<dbReference type="GO" id="GO:0016887">
    <property type="term" value="F:ATP hydrolysis activity"/>
    <property type="evidence" value="ECO:0007669"/>
    <property type="project" value="InterPro"/>
</dbReference>
<evidence type="ECO:0000256" key="4">
    <source>
        <dbReference type="ARBA" id="ARBA00022840"/>
    </source>
</evidence>
<dbReference type="CDD" id="cd03255">
    <property type="entry name" value="ABC_MJ0796_LolCDE_FtsE"/>
    <property type="match status" value="1"/>
</dbReference>